<sequence length="64" mass="7337">MKKKHIGYIRAIEAKKIAVLMDKGHEVKAYLKAVREFEDYDDNSALGCDIVIFVLNKIEEVNVI</sequence>
<dbReference type="EMBL" id="LQXD01000048">
    <property type="protein sequence ID" value="OIJ22580.1"/>
    <property type="molecule type" value="Genomic_DNA"/>
</dbReference>
<evidence type="ECO:0000313" key="1">
    <source>
        <dbReference type="EMBL" id="OIJ22580.1"/>
    </source>
</evidence>
<dbReference type="AlphaFoldDB" id="A0A1S2MDA3"/>
<reference evidence="1" key="1">
    <citation type="submission" date="2016-10" db="EMBL/GenBank/DDBJ databases">
        <title>Draft genome sequences of four alkaliphilic bacteria belonging to the Anaerobacillus genus.</title>
        <authorList>
            <person name="Bassil N.M."/>
            <person name="Lloyd J.R."/>
        </authorList>
    </citation>
    <scope>NUCLEOTIDE SEQUENCE [LARGE SCALE GENOMIC DNA]</scope>
    <source>
        <strain evidence="1">NB2006</strain>
    </source>
</reference>
<name>A0A1S2MDA3_9BACI</name>
<proteinExistence type="predicted"/>
<gene>
    <name evidence="1" type="ORF">AWH56_05600</name>
</gene>
<protein>
    <submittedName>
        <fullName evidence="1">Uncharacterized protein</fullName>
    </submittedName>
</protein>
<comment type="caution">
    <text evidence="1">The sequence shown here is derived from an EMBL/GenBank/DDBJ whole genome shotgun (WGS) entry which is preliminary data.</text>
</comment>
<dbReference type="Gene3D" id="3.30.70.2330">
    <property type="match status" value="1"/>
</dbReference>
<accession>A0A1S2MDA3</accession>
<organism evidence="1">
    <name type="scientific">Anaerobacillus isosaccharinicus</name>
    <dbReference type="NCBI Taxonomy" id="1532552"/>
    <lineage>
        <taxon>Bacteria</taxon>
        <taxon>Bacillati</taxon>
        <taxon>Bacillota</taxon>
        <taxon>Bacilli</taxon>
        <taxon>Bacillales</taxon>
        <taxon>Bacillaceae</taxon>
        <taxon>Anaerobacillus</taxon>
    </lineage>
</organism>